<accession>S9UHD1</accession>
<dbReference type="Proteomes" id="UP000015354">
    <property type="component" value="Unassembled WGS sequence"/>
</dbReference>
<dbReference type="OrthoDB" id="64214at2759"/>
<evidence type="ECO:0000313" key="1">
    <source>
        <dbReference type="EMBL" id="EPY30217.1"/>
    </source>
</evidence>
<gene>
    <name evidence="1" type="ORF">STCU_04177</name>
</gene>
<organism evidence="1 2">
    <name type="scientific">Strigomonas culicis</name>
    <dbReference type="NCBI Taxonomy" id="28005"/>
    <lineage>
        <taxon>Eukaryota</taxon>
        <taxon>Discoba</taxon>
        <taxon>Euglenozoa</taxon>
        <taxon>Kinetoplastea</taxon>
        <taxon>Metakinetoplastina</taxon>
        <taxon>Trypanosomatida</taxon>
        <taxon>Trypanosomatidae</taxon>
        <taxon>Strigomonadinae</taxon>
        <taxon>Strigomonas</taxon>
    </lineage>
</organism>
<evidence type="ECO:0008006" key="3">
    <source>
        <dbReference type="Google" id="ProtNLM"/>
    </source>
</evidence>
<dbReference type="EMBL" id="ATMH01004177">
    <property type="protein sequence ID" value="EPY30217.1"/>
    <property type="molecule type" value="Genomic_DNA"/>
</dbReference>
<protein>
    <recommendedName>
        <fullName evidence="3">RIIa domain-containing protein</fullName>
    </recommendedName>
</protein>
<evidence type="ECO:0000313" key="2">
    <source>
        <dbReference type="Proteomes" id="UP000015354"/>
    </source>
</evidence>
<comment type="caution">
    <text evidence="1">The sequence shown here is derived from an EMBL/GenBank/DDBJ whole genome shotgun (WGS) entry which is preliminary data.</text>
</comment>
<reference evidence="1 2" key="1">
    <citation type="journal article" date="2013" name="PLoS ONE">
        <title>Predicting the Proteins of Angomonas deanei, Strigomonas culicis and Their Respective Endosymbionts Reveals New Aspects of the Trypanosomatidae Family.</title>
        <authorList>
            <person name="Motta M.C."/>
            <person name="Martins A.C."/>
            <person name="de Souza S.S."/>
            <person name="Catta-Preta C.M."/>
            <person name="Silva R."/>
            <person name="Klein C.C."/>
            <person name="de Almeida L.G."/>
            <person name="de Lima Cunha O."/>
            <person name="Ciapina L.P."/>
            <person name="Brocchi M."/>
            <person name="Colabardini A.C."/>
            <person name="de Araujo Lima B."/>
            <person name="Machado C.R."/>
            <person name="de Almeida Soares C.M."/>
            <person name="Probst C.M."/>
            <person name="de Menezes C.B."/>
            <person name="Thompson C.E."/>
            <person name="Bartholomeu D.C."/>
            <person name="Gradia D.F."/>
            <person name="Pavoni D.P."/>
            <person name="Grisard E.C."/>
            <person name="Fantinatti-Garboggini F."/>
            <person name="Marchini F.K."/>
            <person name="Rodrigues-Luiz G.F."/>
            <person name="Wagner G."/>
            <person name="Goldman G.H."/>
            <person name="Fietto J.L."/>
            <person name="Elias M.C."/>
            <person name="Goldman M.H."/>
            <person name="Sagot M.F."/>
            <person name="Pereira M."/>
            <person name="Stoco P.H."/>
            <person name="de Mendonca-Neto R.P."/>
            <person name="Teixeira S.M."/>
            <person name="Maciel T.E."/>
            <person name="de Oliveira Mendes T.A."/>
            <person name="Urmenyi T.P."/>
            <person name="de Souza W."/>
            <person name="Schenkman S."/>
            <person name="de Vasconcelos A.T."/>
        </authorList>
    </citation>
    <scope>NUCLEOTIDE SEQUENCE [LARGE SCALE GENOMIC DNA]</scope>
</reference>
<dbReference type="AlphaFoldDB" id="S9UHD1"/>
<keyword evidence="2" id="KW-1185">Reference proteome</keyword>
<proteinExistence type="predicted"/>
<sequence length="112" mass="12773">MSVPAPVFPPQPSVREAAEAVFLPEETQRLKANLIEEQIQQARYLRAHPEIERVMRLAVSKLVREQPEDPVPVLAAFLADDHLSEMDRLAVAEEEHQQWMAAHRKSLRATSQ</sequence>
<name>S9UHD1_9TRYP</name>